<dbReference type="STRING" id="1267021.FPB0191_00362"/>
<dbReference type="Proteomes" id="UP000030901">
    <property type="component" value="Chromosome"/>
</dbReference>
<keyword evidence="1" id="KW-0812">Transmembrane</keyword>
<evidence type="ECO:0000313" key="2">
    <source>
        <dbReference type="EMBL" id="AJA44200.1"/>
    </source>
</evidence>
<feature type="transmembrane region" description="Helical" evidence="1">
    <location>
        <begin position="12"/>
        <end position="34"/>
    </location>
</feature>
<dbReference type="AlphaFoldDB" id="A0A0A7RXZ5"/>
<sequence length="117" mass="13632">MKTILGLDNHTYIRHFLFGVIIFMVICIFVSLPFSGVKLNSFLLINFSINTLLYPLSRHAYEAAIDYLVRDKTEFWVSLKLLILIKFISILLCWALAIIIAPIWIITKFLFLKATHR</sequence>
<dbReference type="RefSeq" id="WP_039103566.1">
    <property type="nucleotide sequence ID" value="NZ_CALYQC010000008.1"/>
</dbReference>
<accession>A0A0A7RXZ5</accession>
<gene>
    <name evidence="2" type="ORF">FPB0191_00362</name>
</gene>
<keyword evidence="1" id="KW-0472">Membrane</keyword>
<keyword evidence="3" id="KW-1185">Reference proteome</keyword>
<dbReference type="EMBL" id="CP009056">
    <property type="protein sequence ID" value="AJA44200.1"/>
    <property type="molecule type" value="Genomic_DNA"/>
</dbReference>
<keyword evidence="1" id="KW-1133">Transmembrane helix</keyword>
<dbReference type="HOGENOM" id="CLU_165574_0_0_6"/>
<evidence type="ECO:0000256" key="1">
    <source>
        <dbReference type="SAM" id="Phobius"/>
    </source>
</evidence>
<proteinExistence type="predicted"/>
<organism evidence="2 3">
    <name type="scientific">Frischella perrara</name>
    <dbReference type="NCBI Taxonomy" id="1267021"/>
    <lineage>
        <taxon>Bacteria</taxon>
        <taxon>Pseudomonadati</taxon>
        <taxon>Pseudomonadota</taxon>
        <taxon>Gammaproteobacteria</taxon>
        <taxon>Orbales</taxon>
        <taxon>Orbaceae</taxon>
        <taxon>Frischella</taxon>
    </lineage>
</organism>
<name>A0A0A7RXZ5_FRIPE</name>
<reference evidence="2 3" key="1">
    <citation type="journal article" date="2014" name="Appl. Environ. Microbiol.">
        <title>Gut symbionts from distinct hosts exhibit genotoxic activity via divergent colibactin biosynthetic pathways.</title>
        <authorList>
            <person name="Engel P."/>
            <person name="Vizcaino M.I."/>
            <person name="Crawford J.M."/>
        </authorList>
    </citation>
    <scope>NUCLEOTIDE SEQUENCE [LARGE SCALE GENOMIC DNA]</scope>
    <source>
        <strain evidence="2 3">PEB0191</strain>
    </source>
</reference>
<feature type="transmembrane region" description="Helical" evidence="1">
    <location>
        <begin position="81"/>
        <end position="107"/>
    </location>
</feature>
<protein>
    <submittedName>
        <fullName evidence="2">Uncharacterized protein</fullName>
    </submittedName>
</protein>
<dbReference type="KEGG" id="fpp:FPB0191_00362"/>
<evidence type="ECO:0000313" key="3">
    <source>
        <dbReference type="Proteomes" id="UP000030901"/>
    </source>
</evidence>